<name>T1D0M1_9HELI</name>
<gene>
    <name evidence="1" type="ORF">HFN_1005</name>
</gene>
<dbReference type="eggNOG" id="COG0596">
    <property type="taxonomic scope" value="Bacteria"/>
</dbReference>
<sequence length="251" mass="28610">MWRCFEYLYKPIFVFPPCFLPLTQILQSTQNLNYIQSHALNAQCLDSVDLDSHLDSLDSMQNLDSPNKVQHIVIFIGGFMDSIHQCVFKNFLSFRAKGAIKLYSTYDSTQLWVQLLPRIYPLRYSLTIIAHSWGANNIIKALCAIDSNHIRALITLDPVGRNAIHRPQGIEFWENLYIQDHLKHLNRPNISALIGGARKSIPLADSNTALCAPFHHASIREMLRHSKAFDTLITQDSLKHDNPESTSSLLK</sequence>
<dbReference type="InterPro" id="IPR029058">
    <property type="entry name" value="AB_hydrolase_fold"/>
</dbReference>
<reference evidence="1 2" key="1">
    <citation type="journal article" date="2013" name="Genome Announc.">
        <title>Draft Genome Sequence of Helicobacter fennelliae Strain MRY12-0050, Isolated from a Bacteremia Patient.</title>
        <authorList>
            <person name="Rimbara E."/>
            <person name="Matsui M."/>
            <person name="Mori S."/>
            <person name="Suzuki S."/>
            <person name="Suzuki M."/>
            <person name="Kim H."/>
            <person name="Sekizuka T."/>
            <person name="Kuroda M."/>
            <person name="Shibayama K."/>
        </authorList>
    </citation>
    <scope>NUCLEOTIDE SEQUENCE [LARGE SCALE GENOMIC DNA]</scope>
    <source>
        <strain evidence="1 2">MRY12-0050</strain>
    </source>
</reference>
<dbReference type="AlphaFoldDB" id="T1D0M1"/>
<dbReference type="RefSeq" id="WP_023949319.1">
    <property type="nucleotide sequence ID" value="NZ_BASD01000026.1"/>
</dbReference>
<dbReference type="OrthoDB" id="5321065at2"/>
<dbReference type="SUPFAM" id="SSF53474">
    <property type="entry name" value="alpha/beta-Hydrolases"/>
    <property type="match status" value="1"/>
</dbReference>
<keyword evidence="2" id="KW-1185">Reference proteome</keyword>
<dbReference type="Proteomes" id="UP000018143">
    <property type="component" value="Unassembled WGS sequence"/>
</dbReference>
<evidence type="ECO:0008006" key="3">
    <source>
        <dbReference type="Google" id="ProtNLM"/>
    </source>
</evidence>
<accession>T1D0M1</accession>
<comment type="caution">
    <text evidence="1">The sequence shown here is derived from an EMBL/GenBank/DDBJ whole genome shotgun (WGS) entry which is preliminary data.</text>
</comment>
<protein>
    <recommendedName>
        <fullName evidence="3">Alpha/beta hydrolase</fullName>
    </recommendedName>
</protein>
<evidence type="ECO:0000313" key="1">
    <source>
        <dbReference type="EMBL" id="GAD19765.1"/>
    </source>
</evidence>
<proteinExistence type="predicted"/>
<organism evidence="1 2">
    <name type="scientific">Helicobacter fennelliae MRY12-0050</name>
    <dbReference type="NCBI Taxonomy" id="1325130"/>
    <lineage>
        <taxon>Bacteria</taxon>
        <taxon>Pseudomonadati</taxon>
        <taxon>Campylobacterota</taxon>
        <taxon>Epsilonproteobacteria</taxon>
        <taxon>Campylobacterales</taxon>
        <taxon>Helicobacteraceae</taxon>
        <taxon>Helicobacter</taxon>
    </lineage>
</organism>
<dbReference type="STRING" id="1325130.HFN_1005"/>
<evidence type="ECO:0000313" key="2">
    <source>
        <dbReference type="Proteomes" id="UP000018143"/>
    </source>
</evidence>
<dbReference type="EMBL" id="BASD01000026">
    <property type="protein sequence ID" value="GAD19765.1"/>
    <property type="molecule type" value="Genomic_DNA"/>
</dbReference>